<sequence length="139" mass="16274">MIIRTANKLDFPTLRKIYLESRRESFYWADIDKMSLEDFDKDTVGEHIIIAEDQHRILGFASLDLSHNFIHNLFVHPAAFGKGVGGHLMNASIKKMDKPLRLKCVSKNHKALNFYENNGWKKIIEEGELESRYWVMEYS</sequence>
<dbReference type="InterPro" id="IPR016181">
    <property type="entry name" value="Acyl_CoA_acyltransferase"/>
</dbReference>
<organism evidence="4 5">
    <name type="scientific">Shouchella rhizosphaerae</name>
    <dbReference type="NCBI Taxonomy" id="866786"/>
    <lineage>
        <taxon>Bacteria</taxon>
        <taxon>Bacillati</taxon>
        <taxon>Bacillota</taxon>
        <taxon>Bacilli</taxon>
        <taxon>Bacillales</taxon>
        <taxon>Bacillaceae</taxon>
        <taxon>Shouchella</taxon>
    </lineage>
</organism>
<reference evidence="4 5" key="1">
    <citation type="submission" date="2024-01" db="EMBL/GenBank/DDBJ databases">
        <title>Culturomics analysis of mouse respiratory tract.</title>
        <authorList>
            <person name="Phillips A.M."/>
            <person name="Collette N.M."/>
            <person name="Mageeney C.M."/>
            <person name="Sinha A."/>
            <person name="Hern K.E."/>
            <person name="Arkin A.P."/>
            <person name="Williams K.P."/>
            <person name="Branda S."/>
        </authorList>
    </citation>
    <scope>NUCLEOTIDE SEQUENCE [LARGE SCALE GENOMIC DNA]</scope>
    <source>
        <strain evidence="4 5">CP20</strain>
    </source>
</reference>
<dbReference type="Proteomes" id="UP001341136">
    <property type="component" value="Chromosome"/>
</dbReference>
<dbReference type="InterPro" id="IPR000182">
    <property type="entry name" value="GNAT_dom"/>
</dbReference>
<dbReference type="Pfam" id="PF00583">
    <property type="entry name" value="Acetyltransf_1"/>
    <property type="match status" value="1"/>
</dbReference>
<gene>
    <name evidence="4" type="ORF">V5G21_20460</name>
</gene>
<dbReference type="CDD" id="cd04301">
    <property type="entry name" value="NAT_SF"/>
    <property type="match status" value="1"/>
</dbReference>
<accession>A0ABZ2CSC1</accession>
<keyword evidence="1" id="KW-0808">Transferase</keyword>
<keyword evidence="2" id="KW-0012">Acyltransferase</keyword>
<evidence type="ECO:0000313" key="4">
    <source>
        <dbReference type="EMBL" id="WWA30047.1"/>
    </source>
</evidence>
<name>A0ABZ2CSC1_9BACI</name>
<protein>
    <submittedName>
        <fullName evidence="4">GNAT family N-acetyltransferase</fullName>
    </submittedName>
</protein>
<dbReference type="Gene3D" id="3.40.630.30">
    <property type="match status" value="1"/>
</dbReference>
<evidence type="ECO:0000313" key="5">
    <source>
        <dbReference type="Proteomes" id="UP001341136"/>
    </source>
</evidence>
<dbReference type="PANTHER" id="PTHR43877:SF2">
    <property type="entry name" value="AMINOALKYLPHOSPHONATE N-ACETYLTRANSFERASE-RELATED"/>
    <property type="match status" value="1"/>
</dbReference>
<evidence type="ECO:0000259" key="3">
    <source>
        <dbReference type="PROSITE" id="PS51186"/>
    </source>
</evidence>
<dbReference type="InterPro" id="IPR050832">
    <property type="entry name" value="Bact_Acetyltransf"/>
</dbReference>
<dbReference type="EMBL" id="CP144921">
    <property type="protein sequence ID" value="WWA30047.1"/>
    <property type="molecule type" value="Genomic_DNA"/>
</dbReference>
<dbReference type="SUPFAM" id="SSF55729">
    <property type="entry name" value="Acyl-CoA N-acyltransferases (Nat)"/>
    <property type="match status" value="1"/>
</dbReference>
<evidence type="ECO:0000256" key="1">
    <source>
        <dbReference type="ARBA" id="ARBA00022679"/>
    </source>
</evidence>
<feature type="domain" description="N-acetyltransferase" evidence="3">
    <location>
        <begin position="1"/>
        <end position="139"/>
    </location>
</feature>
<keyword evidence="5" id="KW-1185">Reference proteome</keyword>
<dbReference type="RefSeq" id="WP_011247021.1">
    <property type="nucleotide sequence ID" value="NZ_CP144921.1"/>
</dbReference>
<proteinExistence type="predicted"/>
<evidence type="ECO:0000256" key="2">
    <source>
        <dbReference type="ARBA" id="ARBA00023315"/>
    </source>
</evidence>
<dbReference type="PANTHER" id="PTHR43877">
    <property type="entry name" value="AMINOALKYLPHOSPHONATE N-ACETYLTRANSFERASE-RELATED-RELATED"/>
    <property type="match status" value="1"/>
</dbReference>
<dbReference type="PROSITE" id="PS51186">
    <property type="entry name" value="GNAT"/>
    <property type="match status" value="1"/>
</dbReference>